<keyword evidence="3" id="KW-1185">Reference proteome</keyword>
<dbReference type="PANTHER" id="PTHR43977">
    <property type="entry name" value="STRUCTURAL MAINTENANCE OF CHROMOSOMES PROTEIN 3"/>
    <property type="match status" value="1"/>
</dbReference>
<evidence type="ECO:0000313" key="3">
    <source>
        <dbReference type="Proteomes" id="UP001187471"/>
    </source>
</evidence>
<comment type="caution">
    <text evidence="2">The sequence shown here is derived from an EMBL/GenBank/DDBJ whole genome shotgun (WGS) entry which is preliminary data.</text>
</comment>
<feature type="coiled-coil region" evidence="1">
    <location>
        <begin position="23"/>
        <end position="50"/>
    </location>
</feature>
<proteinExistence type="predicted"/>
<sequence length="377" mass="42609">MKPPEILFTLEEAAGTCMYGTKKEAALKTLEKKQSKVDEINKLLDDQELLPALEKLRKERMQYMQWANGNAELDRLKRFCIAFEYAQAGKIKDNAVQGVEGIKVKISEISGRTESMHIEVHEMGAKVSELTAAKEVSIGGEIKCLSEKVDALSQDLVRETSLLKNEEDSLMTERENAVKLEKSIEELKQSAEERASAVKSAEDGAADLKERVEELSRSLEEHEKEYQGVVAGKSSGNEEKCLDDQLGDAKVAVGRAKTELKQLKTKISHCEKEPKEKKHQLLSKQEESFFVENEHKVRKKDVENVRRALECISYKEGQMEALETMKFGFFLHDWVNVDFTYRDPVKNFDRSRVKGVVAKLIKVKDSSAMTAFEVGNA</sequence>
<protein>
    <submittedName>
        <fullName evidence="2">Uncharacterized protein</fullName>
    </submittedName>
</protein>
<feature type="coiled-coil region" evidence="1">
    <location>
        <begin position="163"/>
        <end position="225"/>
    </location>
</feature>
<accession>A0AA88UTR9</accession>
<evidence type="ECO:0000313" key="2">
    <source>
        <dbReference type="EMBL" id="KAK2987632.1"/>
    </source>
</evidence>
<gene>
    <name evidence="2" type="ORF">RJ640_005834</name>
</gene>
<name>A0AA88UTR9_9ASTE</name>
<evidence type="ECO:0000256" key="1">
    <source>
        <dbReference type="SAM" id="Coils"/>
    </source>
</evidence>
<dbReference type="AlphaFoldDB" id="A0AA88UTR9"/>
<reference evidence="2" key="1">
    <citation type="submission" date="2022-12" db="EMBL/GenBank/DDBJ databases">
        <title>Draft genome assemblies for two species of Escallonia (Escalloniales).</title>
        <authorList>
            <person name="Chanderbali A."/>
            <person name="Dervinis C."/>
            <person name="Anghel I."/>
            <person name="Soltis D."/>
            <person name="Soltis P."/>
            <person name="Zapata F."/>
        </authorList>
    </citation>
    <scope>NUCLEOTIDE SEQUENCE</scope>
    <source>
        <strain evidence="2">UCBG92.1500</strain>
        <tissue evidence="2">Leaf</tissue>
    </source>
</reference>
<dbReference type="EMBL" id="JAVXUO010000962">
    <property type="protein sequence ID" value="KAK2987632.1"/>
    <property type="molecule type" value="Genomic_DNA"/>
</dbReference>
<organism evidence="2 3">
    <name type="scientific">Escallonia rubra</name>
    <dbReference type="NCBI Taxonomy" id="112253"/>
    <lineage>
        <taxon>Eukaryota</taxon>
        <taxon>Viridiplantae</taxon>
        <taxon>Streptophyta</taxon>
        <taxon>Embryophyta</taxon>
        <taxon>Tracheophyta</taxon>
        <taxon>Spermatophyta</taxon>
        <taxon>Magnoliopsida</taxon>
        <taxon>eudicotyledons</taxon>
        <taxon>Gunneridae</taxon>
        <taxon>Pentapetalae</taxon>
        <taxon>asterids</taxon>
        <taxon>campanulids</taxon>
        <taxon>Escalloniales</taxon>
        <taxon>Escalloniaceae</taxon>
        <taxon>Escallonia</taxon>
    </lineage>
</organism>
<keyword evidence="1" id="KW-0175">Coiled coil</keyword>
<dbReference type="Proteomes" id="UP001187471">
    <property type="component" value="Unassembled WGS sequence"/>
</dbReference>